<evidence type="ECO:0000256" key="2">
    <source>
        <dbReference type="ARBA" id="ARBA00001911"/>
    </source>
</evidence>
<comment type="similarity">
    <text evidence="4 10">Belongs to the NAD(P)-dependent epimerase/dehydratase family.</text>
</comment>
<organism evidence="12 13">
    <name type="scientific">Candidatus Raymondbacteria bacterium RIFOXYD12_FULL_49_13</name>
    <dbReference type="NCBI Taxonomy" id="1817890"/>
    <lineage>
        <taxon>Bacteria</taxon>
        <taxon>Raymondiibacteriota</taxon>
    </lineage>
</organism>
<gene>
    <name evidence="12" type="ORF">A2519_12300</name>
</gene>
<dbReference type="GO" id="GO:0003978">
    <property type="term" value="F:UDP-glucose 4-epimerase activity"/>
    <property type="evidence" value="ECO:0007669"/>
    <property type="project" value="UniProtKB-UniRule"/>
</dbReference>
<comment type="subunit">
    <text evidence="10">Homodimer.</text>
</comment>
<comment type="cofactor">
    <cofactor evidence="2 10">
        <name>NAD(+)</name>
        <dbReference type="ChEBI" id="CHEBI:57540"/>
    </cofactor>
</comment>
<evidence type="ECO:0000256" key="4">
    <source>
        <dbReference type="ARBA" id="ARBA00007637"/>
    </source>
</evidence>
<dbReference type="Pfam" id="PF01370">
    <property type="entry name" value="Epimerase"/>
    <property type="match status" value="1"/>
</dbReference>
<comment type="catalytic activity">
    <reaction evidence="1 10">
        <text>UDP-alpha-D-glucose = UDP-alpha-D-galactose</text>
        <dbReference type="Rhea" id="RHEA:22168"/>
        <dbReference type="ChEBI" id="CHEBI:58885"/>
        <dbReference type="ChEBI" id="CHEBI:66914"/>
        <dbReference type="EC" id="5.1.3.2"/>
    </reaction>
</comment>
<evidence type="ECO:0000259" key="11">
    <source>
        <dbReference type="Pfam" id="PF01370"/>
    </source>
</evidence>
<reference evidence="12 13" key="1">
    <citation type="journal article" date="2016" name="Nat. Commun.">
        <title>Thousands of microbial genomes shed light on interconnected biogeochemical processes in an aquifer system.</title>
        <authorList>
            <person name="Anantharaman K."/>
            <person name="Brown C.T."/>
            <person name="Hug L.A."/>
            <person name="Sharon I."/>
            <person name="Castelle C.J."/>
            <person name="Probst A.J."/>
            <person name="Thomas B.C."/>
            <person name="Singh A."/>
            <person name="Wilkins M.J."/>
            <person name="Karaoz U."/>
            <person name="Brodie E.L."/>
            <person name="Williams K.H."/>
            <person name="Hubbard S.S."/>
            <person name="Banfield J.F."/>
        </authorList>
    </citation>
    <scope>NUCLEOTIDE SEQUENCE [LARGE SCALE GENOMIC DNA]</scope>
</reference>
<evidence type="ECO:0000256" key="10">
    <source>
        <dbReference type="RuleBase" id="RU366046"/>
    </source>
</evidence>
<dbReference type="InterPro" id="IPR036291">
    <property type="entry name" value="NAD(P)-bd_dom_sf"/>
</dbReference>
<comment type="caution">
    <text evidence="12">The sequence shown here is derived from an EMBL/GenBank/DDBJ whole genome shotgun (WGS) entry which is preliminary data.</text>
</comment>
<dbReference type="EMBL" id="MFYX01000105">
    <property type="protein sequence ID" value="OGK02589.1"/>
    <property type="molecule type" value="Genomic_DNA"/>
</dbReference>
<keyword evidence="7 10" id="KW-0520">NAD</keyword>
<comment type="pathway">
    <text evidence="3 10">Carbohydrate metabolism; galactose metabolism.</text>
</comment>
<evidence type="ECO:0000313" key="13">
    <source>
        <dbReference type="Proteomes" id="UP000179243"/>
    </source>
</evidence>
<dbReference type="GO" id="GO:0033499">
    <property type="term" value="P:galactose catabolic process via UDP-galactose, Leloir pathway"/>
    <property type="evidence" value="ECO:0007669"/>
    <property type="project" value="TreeGrafter"/>
</dbReference>
<evidence type="ECO:0000256" key="7">
    <source>
        <dbReference type="ARBA" id="ARBA00023027"/>
    </source>
</evidence>
<proteinExistence type="inferred from homology"/>
<dbReference type="Gene3D" id="3.90.25.10">
    <property type="entry name" value="UDP-galactose 4-epimerase, domain 1"/>
    <property type="match status" value="1"/>
</dbReference>
<evidence type="ECO:0000256" key="9">
    <source>
        <dbReference type="ARBA" id="ARBA00023277"/>
    </source>
</evidence>
<evidence type="ECO:0000256" key="6">
    <source>
        <dbReference type="ARBA" id="ARBA00018569"/>
    </source>
</evidence>
<keyword evidence="9 10" id="KW-0119">Carbohydrate metabolism</keyword>
<dbReference type="InterPro" id="IPR005886">
    <property type="entry name" value="UDP_G4E"/>
</dbReference>
<name>A0A1F7F7H0_UNCRA</name>
<dbReference type="EC" id="5.1.3.2" evidence="5 10"/>
<dbReference type="NCBIfam" id="TIGR01179">
    <property type="entry name" value="galE"/>
    <property type="match status" value="1"/>
</dbReference>
<dbReference type="Gene3D" id="3.40.50.720">
    <property type="entry name" value="NAD(P)-binding Rossmann-like Domain"/>
    <property type="match status" value="1"/>
</dbReference>
<evidence type="ECO:0000256" key="1">
    <source>
        <dbReference type="ARBA" id="ARBA00000083"/>
    </source>
</evidence>
<dbReference type="PANTHER" id="PTHR43725:SF53">
    <property type="entry name" value="UDP-ARABINOSE 4-EPIMERASE 1"/>
    <property type="match status" value="1"/>
</dbReference>
<sequence>MQKTILVTGGAGYIGSHCAKLLSKKRFRVVVYDSLVRGYRDAVKYGEFFQGDIGDRASLDALFTSYPIDAVMHFAAFIAVGESVEKPDLYLTNNYEKTLVLLDAMAAHGVGKFIFSSTSALYGDPQYVPIDENHPLNPVNPYSRSKAQVEQTLREREASQGLQSVVFRYFNAAGADSEGELGERHDPETHLAPLVIRAALGAGKPLSIFGTDYDTPDGTCVRDYIHVNDLCSAHILGLEHLFAGRPSDVFNLGNGNGFSVKEIVATVEKITGKKVPCKYEARRAGDVSRLIANAEKAKRVLGWKTDYPDIRDIIGSALAFQKGRS</sequence>
<evidence type="ECO:0000313" key="12">
    <source>
        <dbReference type="EMBL" id="OGK02589.1"/>
    </source>
</evidence>
<dbReference type="PANTHER" id="PTHR43725">
    <property type="entry name" value="UDP-GLUCOSE 4-EPIMERASE"/>
    <property type="match status" value="1"/>
</dbReference>
<protein>
    <recommendedName>
        <fullName evidence="6 10">UDP-glucose 4-epimerase</fullName>
        <ecNumber evidence="5 10">5.1.3.2</ecNumber>
    </recommendedName>
</protein>
<dbReference type="CDD" id="cd05247">
    <property type="entry name" value="UDP_G4E_1_SDR_e"/>
    <property type="match status" value="1"/>
</dbReference>
<dbReference type="SUPFAM" id="SSF51735">
    <property type="entry name" value="NAD(P)-binding Rossmann-fold domains"/>
    <property type="match status" value="1"/>
</dbReference>
<dbReference type="UniPathway" id="UPA00214"/>
<dbReference type="Proteomes" id="UP000179243">
    <property type="component" value="Unassembled WGS sequence"/>
</dbReference>
<feature type="domain" description="NAD-dependent epimerase/dehydratase" evidence="11">
    <location>
        <begin position="5"/>
        <end position="253"/>
    </location>
</feature>
<evidence type="ECO:0000256" key="5">
    <source>
        <dbReference type="ARBA" id="ARBA00013189"/>
    </source>
</evidence>
<evidence type="ECO:0000256" key="8">
    <source>
        <dbReference type="ARBA" id="ARBA00023235"/>
    </source>
</evidence>
<evidence type="ECO:0000256" key="3">
    <source>
        <dbReference type="ARBA" id="ARBA00004947"/>
    </source>
</evidence>
<dbReference type="AlphaFoldDB" id="A0A1F7F7H0"/>
<accession>A0A1F7F7H0</accession>
<keyword evidence="8 10" id="KW-0413">Isomerase</keyword>
<dbReference type="InterPro" id="IPR001509">
    <property type="entry name" value="Epimerase_deHydtase"/>
</dbReference>